<dbReference type="Gene3D" id="3.40.1280.10">
    <property type="match status" value="1"/>
</dbReference>
<comment type="subcellular location">
    <subcellularLocation>
        <location evidence="5">Cytoplasm</location>
    </subcellularLocation>
</comment>
<dbReference type="Pfam" id="PF02590">
    <property type="entry name" value="SPOUT_MTase"/>
    <property type="match status" value="1"/>
</dbReference>
<dbReference type="CDD" id="cd18081">
    <property type="entry name" value="RlmH-like"/>
    <property type="match status" value="1"/>
</dbReference>
<dbReference type="Proteomes" id="UP000637002">
    <property type="component" value="Unassembled WGS sequence"/>
</dbReference>
<comment type="similarity">
    <text evidence="4 5">Belongs to the RNA methyltransferase RlmH family.</text>
</comment>
<gene>
    <name evidence="5 6" type="primary">rlmH</name>
    <name evidence="6" type="ORF">GCM10010994_00950</name>
</gene>
<dbReference type="InterPro" id="IPR029026">
    <property type="entry name" value="tRNA_m1G_MTases_N"/>
</dbReference>
<dbReference type="NCBIfam" id="NF000989">
    <property type="entry name" value="PRK00103.2-3"/>
    <property type="match status" value="1"/>
</dbReference>
<reference evidence="6" key="2">
    <citation type="submission" date="2020-09" db="EMBL/GenBank/DDBJ databases">
        <authorList>
            <person name="Sun Q."/>
            <person name="Zhou Y."/>
        </authorList>
    </citation>
    <scope>NUCLEOTIDE SEQUENCE</scope>
    <source>
        <strain evidence="6">CGMCC 1.12919</strain>
    </source>
</reference>
<dbReference type="HAMAP" id="MF_00658">
    <property type="entry name" value="23SrRNA_methyltr_H"/>
    <property type="match status" value="1"/>
</dbReference>
<keyword evidence="5" id="KW-0963">Cytoplasm</keyword>
<keyword evidence="7" id="KW-1185">Reference proteome</keyword>
<keyword evidence="5" id="KW-0698">rRNA processing</keyword>
<name>A0A916TW66_9HYPH</name>
<feature type="binding site" evidence="5">
    <location>
        <begin position="131"/>
        <end position="136"/>
    </location>
    <ligand>
        <name>S-adenosyl-L-methionine</name>
        <dbReference type="ChEBI" id="CHEBI:59789"/>
    </ligand>
</feature>
<evidence type="ECO:0000256" key="4">
    <source>
        <dbReference type="ARBA" id="ARBA00038303"/>
    </source>
</evidence>
<dbReference type="GO" id="GO:0005737">
    <property type="term" value="C:cytoplasm"/>
    <property type="evidence" value="ECO:0007669"/>
    <property type="project" value="UniProtKB-SubCell"/>
</dbReference>
<keyword evidence="3 5" id="KW-0949">S-adenosyl-L-methionine</keyword>
<evidence type="ECO:0000256" key="1">
    <source>
        <dbReference type="ARBA" id="ARBA00022603"/>
    </source>
</evidence>
<dbReference type="PANTHER" id="PTHR33603">
    <property type="entry name" value="METHYLTRANSFERASE"/>
    <property type="match status" value="1"/>
</dbReference>
<comment type="function">
    <text evidence="5">Specifically methylates the pseudouridine at position 1915 (m3Psi1915) in 23S rRNA.</text>
</comment>
<evidence type="ECO:0000256" key="5">
    <source>
        <dbReference type="HAMAP-Rule" id="MF_00658"/>
    </source>
</evidence>
<feature type="binding site" evidence="5">
    <location>
        <position position="112"/>
    </location>
    <ligand>
        <name>S-adenosyl-L-methionine</name>
        <dbReference type="ChEBI" id="CHEBI:59789"/>
    </ligand>
</feature>
<accession>A0A916TW66</accession>
<dbReference type="PANTHER" id="PTHR33603:SF1">
    <property type="entry name" value="RIBOSOMAL RNA LARGE SUBUNIT METHYLTRANSFERASE H"/>
    <property type="match status" value="1"/>
</dbReference>
<keyword evidence="2 5" id="KW-0808">Transferase</keyword>
<evidence type="ECO:0000313" key="7">
    <source>
        <dbReference type="Proteomes" id="UP000637002"/>
    </source>
</evidence>
<comment type="caution">
    <text evidence="5">Lacks conserved residue(s) required for the propagation of feature annotation.</text>
</comment>
<reference evidence="6" key="1">
    <citation type="journal article" date="2014" name="Int. J. Syst. Evol. Microbiol.">
        <title>Complete genome sequence of Corynebacterium casei LMG S-19264T (=DSM 44701T), isolated from a smear-ripened cheese.</title>
        <authorList>
            <consortium name="US DOE Joint Genome Institute (JGI-PGF)"/>
            <person name="Walter F."/>
            <person name="Albersmeier A."/>
            <person name="Kalinowski J."/>
            <person name="Ruckert C."/>
        </authorList>
    </citation>
    <scope>NUCLEOTIDE SEQUENCE</scope>
    <source>
        <strain evidence="6">CGMCC 1.12919</strain>
    </source>
</reference>
<keyword evidence="1 5" id="KW-0489">Methyltransferase</keyword>
<dbReference type="RefSeq" id="WP_188607176.1">
    <property type="nucleotide sequence ID" value="NZ_BMGG01000001.1"/>
</dbReference>
<organism evidence="6 7">
    <name type="scientific">Chelatococcus reniformis</name>
    <dbReference type="NCBI Taxonomy" id="1494448"/>
    <lineage>
        <taxon>Bacteria</taxon>
        <taxon>Pseudomonadati</taxon>
        <taxon>Pseudomonadota</taxon>
        <taxon>Alphaproteobacteria</taxon>
        <taxon>Hyphomicrobiales</taxon>
        <taxon>Chelatococcaceae</taxon>
        <taxon>Chelatococcus</taxon>
    </lineage>
</organism>
<evidence type="ECO:0000256" key="3">
    <source>
        <dbReference type="ARBA" id="ARBA00022691"/>
    </source>
</evidence>
<evidence type="ECO:0000313" key="6">
    <source>
        <dbReference type="EMBL" id="GGC45608.1"/>
    </source>
</evidence>
<dbReference type="InterPro" id="IPR003742">
    <property type="entry name" value="RlmH-like"/>
</dbReference>
<dbReference type="SUPFAM" id="SSF75217">
    <property type="entry name" value="alpha/beta knot"/>
    <property type="match status" value="1"/>
</dbReference>
<dbReference type="InterPro" id="IPR029028">
    <property type="entry name" value="Alpha/beta_knot_MTases"/>
</dbReference>
<comment type="catalytic activity">
    <reaction evidence="5">
        <text>pseudouridine(1915) in 23S rRNA + S-adenosyl-L-methionine = N(3)-methylpseudouridine(1915) in 23S rRNA + S-adenosyl-L-homocysteine + H(+)</text>
        <dbReference type="Rhea" id="RHEA:42752"/>
        <dbReference type="Rhea" id="RHEA-COMP:10221"/>
        <dbReference type="Rhea" id="RHEA-COMP:10222"/>
        <dbReference type="ChEBI" id="CHEBI:15378"/>
        <dbReference type="ChEBI" id="CHEBI:57856"/>
        <dbReference type="ChEBI" id="CHEBI:59789"/>
        <dbReference type="ChEBI" id="CHEBI:65314"/>
        <dbReference type="ChEBI" id="CHEBI:74486"/>
        <dbReference type="EC" id="2.1.1.177"/>
    </reaction>
</comment>
<sequence>MKIGLIAVGRLKAGPERELAQRYHERATALGRTLGLAVLPFVELAESRSPDTSGRKAEEAAAILARIDTGRAADTAVVAFDERGEAVTSEVFAGRLAAWRDGGMPGMALVIGGPDGLDPAVRQRADLTLSFGAMTLPHQIVRVLVLEQLYRAMTIMAGHPYHRP</sequence>
<dbReference type="NCBIfam" id="NF000991">
    <property type="entry name" value="PRK00103.2-5"/>
    <property type="match status" value="1"/>
</dbReference>
<dbReference type="EC" id="2.1.1.177" evidence="5"/>
<dbReference type="GO" id="GO:0070038">
    <property type="term" value="F:rRNA (pseudouridine-N3-)-methyltransferase activity"/>
    <property type="evidence" value="ECO:0007669"/>
    <property type="project" value="UniProtKB-UniRule"/>
</dbReference>
<dbReference type="EMBL" id="BMGG01000001">
    <property type="protein sequence ID" value="GGC45608.1"/>
    <property type="molecule type" value="Genomic_DNA"/>
</dbReference>
<comment type="subunit">
    <text evidence="5">Homodimer.</text>
</comment>
<evidence type="ECO:0000256" key="2">
    <source>
        <dbReference type="ARBA" id="ARBA00022679"/>
    </source>
</evidence>
<dbReference type="PIRSF" id="PIRSF004505">
    <property type="entry name" value="MT_bac"/>
    <property type="match status" value="1"/>
</dbReference>
<comment type="caution">
    <text evidence="6">The sequence shown here is derived from an EMBL/GenBank/DDBJ whole genome shotgun (WGS) entry which is preliminary data.</text>
</comment>
<dbReference type="AlphaFoldDB" id="A0A916TW66"/>
<protein>
    <recommendedName>
        <fullName evidence="5">Ribosomal RNA large subunit methyltransferase H</fullName>
        <ecNumber evidence="5">2.1.1.177</ecNumber>
    </recommendedName>
    <alternativeName>
        <fullName evidence="5">23S rRNA (pseudouridine1915-N3)-methyltransferase</fullName>
    </alternativeName>
    <alternativeName>
        <fullName evidence="5">23S rRNA m3Psi1915 methyltransferase</fullName>
    </alternativeName>
    <alternativeName>
        <fullName evidence="5">rRNA (pseudouridine-N3-)-methyltransferase RlmH</fullName>
    </alternativeName>
</protein>
<proteinExistence type="inferred from homology"/>